<comment type="caution">
    <text evidence="2">The sequence shown here is derived from an EMBL/GenBank/DDBJ whole genome shotgun (WGS) entry which is preliminary data.</text>
</comment>
<evidence type="ECO:0000313" key="3">
    <source>
        <dbReference type="Proteomes" id="UP001257060"/>
    </source>
</evidence>
<keyword evidence="1" id="KW-1133">Transmembrane helix</keyword>
<keyword evidence="3" id="KW-1185">Reference proteome</keyword>
<dbReference type="Proteomes" id="UP001257060">
    <property type="component" value="Unassembled WGS sequence"/>
</dbReference>
<feature type="transmembrane region" description="Helical" evidence="1">
    <location>
        <begin position="7"/>
        <end position="26"/>
    </location>
</feature>
<feature type="transmembrane region" description="Helical" evidence="1">
    <location>
        <begin position="97"/>
        <end position="116"/>
    </location>
</feature>
<name>A0ABU2GAQ4_9EURY</name>
<dbReference type="RefSeq" id="WP_310921986.1">
    <property type="nucleotide sequence ID" value="NZ_JAMQOP010000001.1"/>
</dbReference>
<evidence type="ECO:0000313" key="2">
    <source>
        <dbReference type="EMBL" id="MDS0297203.1"/>
    </source>
</evidence>
<feature type="transmembrane region" description="Helical" evidence="1">
    <location>
        <begin position="46"/>
        <end position="65"/>
    </location>
</feature>
<protein>
    <submittedName>
        <fullName evidence="2">Uncharacterized protein</fullName>
    </submittedName>
</protein>
<dbReference type="EMBL" id="JAMQOP010000001">
    <property type="protein sequence ID" value="MDS0297203.1"/>
    <property type="molecule type" value="Genomic_DNA"/>
</dbReference>
<feature type="transmembrane region" description="Helical" evidence="1">
    <location>
        <begin position="72"/>
        <end position="91"/>
    </location>
</feature>
<accession>A0ABU2GAQ4</accession>
<evidence type="ECO:0000256" key="1">
    <source>
        <dbReference type="SAM" id="Phobius"/>
    </source>
</evidence>
<reference evidence="2 3" key="1">
    <citation type="submission" date="2022-06" db="EMBL/GenBank/DDBJ databases">
        <title>Halogeometricum sp. a new haloarchaeum isolate from saline soil.</title>
        <authorList>
            <person name="Strakova D."/>
            <person name="Galisteo C."/>
            <person name="Sanchez-Porro C."/>
            <person name="Ventosa A."/>
        </authorList>
    </citation>
    <scope>NUCLEOTIDE SEQUENCE [LARGE SCALE GENOMIC DNA]</scope>
    <source>
        <strain evidence="2 3">S1BR25-6</strain>
    </source>
</reference>
<gene>
    <name evidence="2" type="ORF">NDI76_00415</name>
</gene>
<sequence>MIRLVARLAGLAVAVVGAVLVGGGFFARVAGGTGLALLVRGNPLNILVAAGLCGLGFLVGGLAVAAGRGRALGISVGGVVAFAAVALLAVGTNSTQSVVLVGCTGLCLLFAAASVGRRDGT</sequence>
<organism evidence="2 3">
    <name type="scientific">Halogeometricum salsisoli</name>
    <dbReference type="NCBI Taxonomy" id="2950536"/>
    <lineage>
        <taxon>Archaea</taxon>
        <taxon>Methanobacteriati</taxon>
        <taxon>Methanobacteriota</taxon>
        <taxon>Stenosarchaea group</taxon>
        <taxon>Halobacteria</taxon>
        <taxon>Halobacteriales</taxon>
        <taxon>Haloferacaceae</taxon>
        <taxon>Halogeometricum</taxon>
    </lineage>
</organism>
<keyword evidence="1" id="KW-0812">Transmembrane</keyword>
<keyword evidence="1" id="KW-0472">Membrane</keyword>
<proteinExistence type="predicted"/>